<dbReference type="InterPro" id="IPR020568">
    <property type="entry name" value="Ribosomal_Su5_D2-typ_SF"/>
</dbReference>
<evidence type="ECO:0000256" key="3">
    <source>
        <dbReference type="ARBA" id="ARBA00022516"/>
    </source>
</evidence>
<evidence type="ECO:0000256" key="4">
    <source>
        <dbReference type="ARBA" id="ARBA00022741"/>
    </source>
</evidence>
<dbReference type="PIRSF" id="PIRSF015950">
    <property type="entry name" value="Mev_P_decrbx"/>
    <property type="match status" value="1"/>
</dbReference>
<evidence type="ECO:0000256" key="6">
    <source>
        <dbReference type="ARBA" id="ARBA00023098"/>
    </source>
</evidence>
<dbReference type="PANTHER" id="PTHR10977">
    <property type="entry name" value="DIPHOSPHOMEVALONATE DECARBOXYLASE"/>
    <property type="match status" value="1"/>
</dbReference>
<dbReference type="AlphaFoldDB" id="A0A1N6GA10"/>
<dbReference type="Gene3D" id="3.30.70.890">
    <property type="entry name" value="GHMP kinase, C-terminal domain"/>
    <property type="match status" value="1"/>
</dbReference>
<dbReference type="SUPFAM" id="SSF54211">
    <property type="entry name" value="Ribosomal protein S5 domain 2-like"/>
    <property type="match status" value="1"/>
</dbReference>
<evidence type="ECO:0000256" key="1">
    <source>
        <dbReference type="ARBA" id="ARBA00008831"/>
    </source>
</evidence>
<evidence type="ECO:0000259" key="9">
    <source>
        <dbReference type="Pfam" id="PF22700"/>
    </source>
</evidence>
<dbReference type="PANTHER" id="PTHR10977:SF3">
    <property type="entry name" value="DIPHOSPHOMEVALONATE DECARBOXYLASE"/>
    <property type="match status" value="1"/>
</dbReference>
<keyword evidence="6" id="KW-0443">Lipid metabolism</keyword>
<evidence type="ECO:0000313" key="10">
    <source>
        <dbReference type="EMBL" id="SIO04396.1"/>
    </source>
</evidence>
<dbReference type="EMBL" id="FSRE01000003">
    <property type="protein sequence ID" value="SIO04396.1"/>
    <property type="molecule type" value="Genomic_DNA"/>
</dbReference>
<name>A0A1N6GA10_9GAMM</name>
<evidence type="ECO:0000256" key="7">
    <source>
        <dbReference type="ARBA" id="ARBA00023239"/>
    </source>
</evidence>
<proteinExistence type="inferred from homology"/>
<dbReference type="InterPro" id="IPR014721">
    <property type="entry name" value="Ribsml_uS5_D2-typ_fold_subgr"/>
</dbReference>
<comment type="similarity">
    <text evidence="1">Belongs to the diphosphomevalonate decarboxylase family.</text>
</comment>
<keyword evidence="4" id="KW-0547">Nucleotide-binding</keyword>
<dbReference type="GO" id="GO:0004163">
    <property type="term" value="F:diphosphomevalonate decarboxylase activity"/>
    <property type="evidence" value="ECO:0007669"/>
    <property type="project" value="UniProtKB-EC"/>
</dbReference>
<dbReference type="Pfam" id="PF18376">
    <property type="entry name" value="MDD_C"/>
    <property type="match status" value="1"/>
</dbReference>
<dbReference type="NCBIfam" id="TIGR01240">
    <property type="entry name" value="mevDPdecarb"/>
    <property type="match status" value="1"/>
</dbReference>
<accession>A0A1N6GA10</accession>
<reference evidence="10 11" key="1">
    <citation type="submission" date="2016-11" db="EMBL/GenBank/DDBJ databases">
        <authorList>
            <person name="Jaros S."/>
            <person name="Januszkiewicz K."/>
            <person name="Wedrychowicz H."/>
        </authorList>
    </citation>
    <scope>NUCLEOTIDE SEQUENCE [LARGE SCALE GENOMIC DNA]</scope>
    <source>
        <strain evidence="10 11">DSM 17737</strain>
    </source>
</reference>
<evidence type="ECO:0000259" key="8">
    <source>
        <dbReference type="Pfam" id="PF18376"/>
    </source>
</evidence>
<dbReference type="GO" id="GO:0005524">
    <property type="term" value="F:ATP binding"/>
    <property type="evidence" value="ECO:0007669"/>
    <property type="project" value="UniProtKB-KW"/>
</dbReference>
<evidence type="ECO:0000256" key="5">
    <source>
        <dbReference type="ARBA" id="ARBA00022840"/>
    </source>
</evidence>
<dbReference type="InterPro" id="IPR005935">
    <property type="entry name" value="Mev_decarb"/>
</dbReference>
<feature type="domain" description="Diphosphomevalonate decarboxylase-like N-terminal" evidence="9">
    <location>
        <begin position="26"/>
        <end position="178"/>
    </location>
</feature>
<evidence type="ECO:0000313" key="11">
    <source>
        <dbReference type="Proteomes" id="UP000198461"/>
    </source>
</evidence>
<dbReference type="SUPFAM" id="SSF55060">
    <property type="entry name" value="GHMP Kinase, C-terminal domain"/>
    <property type="match status" value="1"/>
</dbReference>
<sequence length="328" mass="35431">MNRKDFVTQLVPHCTGTPGQHGEAWAPVNIALAKYWGKRNAELNLPQNSSLSISLPELGTHTRLTLTEGADTVTLNGALAPEAFAQRLSRFLNLFRPDGLGFAVETTNTVPTAAGLASSASGFAALIKALDALFDWQLDYKTLSMLARIGSGSASRSLYDGFAVWHRGEKDDGTDSYAEGLPETWPDLRIGLVEVDTSQKPIGSTAGMQQTVNSCPLYTAWPTFAEQSVQTQLAAIRDHDMEKLGDSAEHNALTMHATMIATRPTILYWTPETVQAIHTVQQLRASGTPVWFTMDAGPNLKLLLPHTAAAAVQTSFPEVRILAPFATA</sequence>
<keyword evidence="11" id="KW-1185">Reference proteome</keyword>
<dbReference type="RefSeq" id="WP_234947375.1">
    <property type="nucleotide sequence ID" value="NZ_FSRE01000003.1"/>
</dbReference>
<dbReference type="Pfam" id="PF22700">
    <property type="entry name" value="MVD-like_N"/>
    <property type="match status" value="1"/>
</dbReference>
<keyword evidence="7" id="KW-0456">Lyase</keyword>
<dbReference type="InterPro" id="IPR041431">
    <property type="entry name" value="Mvd1_C"/>
</dbReference>
<dbReference type="GO" id="GO:0005829">
    <property type="term" value="C:cytosol"/>
    <property type="evidence" value="ECO:0007669"/>
    <property type="project" value="InterPro"/>
</dbReference>
<keyword evidence="5" id="KW-0067">ATP-binding</keyword>
<feature type="domain" description="Mvd1 C-terminal" evidence="8">
    <location>
        <begin position="195"/>
        <end position="312"/>
    </location>
</feature>
<dbReference type="InterPro" id="IPR029765">
    <property type="entry name" value="Mev_diP_decarb"/>
</dbReference>
<dbReference type="InterPro" id="IPR053859">
    <property type="entry name" value="MVD-like_N"/>
</dbReference>
<keyword evidence="3" id="KW-0444">Lipid biosynthesis</keyword>
<gene>
    <name evidence="10" type="ORF">SAMN05443662_1256</name>
</gene>
<protein>
    <recommendedName>
        <fullName evidence="2">diphosphomevalonate decarboxylase</fullName>
        <ecNumber evidence="2">4.1.1.33</ecNumber>
    </recommendedName>
</protein>
<dbReference type="GO" id="GO:0019287">
    <property type="term" value="P:isopentenyl diphosphate biosynthetic process, mevalonate pathway"/>
    <property type="evidence" value="ECO:0007669"/>
    <property type="project" value="InterPro"/>
</dbReference>
<dbReference type="EC" id="4.1.1.33" evidence="2"/>
<dbReference type="InterPro" id="IPR036554">
    <property type="entry name" value="GHMP_kinase_C_sf"/>
</dbReference>
<dbReference type="Gene3D" id="3.30.230.10">
    <property type="match status" value="1"/>
</dbReference>
<evidence type="ECO:0000256" key="2">
    <source>
        <dbReference type="ARBA" id="ARBA00012296"/>
    </source>
</evidence>
<dbReference type="STRING" id="364032.SAMN05443662_1256"/>
<dbReference type="Proteomes" id="UP000198461">
    <property type="component" value="Unassembled WGS sequence"/>
</dbReference>
<organism evidence="10 11">
    <name type="scientific">Sulfurivirga caldicuralii</name>
    <dbReference type="NCBI Taxonomy" id="364032"/>
    <lineage>
        <taxon>Bacteria</taxon>
        <taxon>Pseudomonadati</taxon>
        <taxon>Pseudomonadota</taxon>
        <taxon>Gammaproteobacteria</taxon>
        <taxon>Thiotrichales</taxon>
        <taxon>Piscirickettsiaceae</taxon>
        <taxon>Sulfurivirga</taxon>
    </lineage>
</organism>